<reference evidence="8" key="1">
    <citation type="journal article" date="2021" name="PeerJ">
        <title>Extensive microbial diversity within the chicken gut microbiome revealed by metagenomics and culture.</title>
        <authorList>
            <person name="Gilroy R."/>
            <person name="Ravi A."/>
            <person name="Getino M."/>
            <person name="Pursley I."/>
            <person name="Horton D.L."/>
            <person name="Alikhan N.F."/>
            <person name="Baker D."/>
            <person name="Gharbi K."/>
            <person name="Hall N."/>
            <person name="Watson M."/>
            <person name="Adriaenssens E.M."/>
            <person name="Foster-Nyarko E."/>
            <person name="Jarju S."/>
            <person name="Secka A."/>
            <person name="Antonio M."/>
            <person name="Oren A."/>
            <person name="Chaudhuri R.R."/>
            <person name="La Ragione R."/>
            <person name="Hildebrand F."/>
            <person name="Pallen M.J."/>
        </authorList>
    </citation>
    <scope>NUCLEOTIDE SEQUENCE</scope>
    <source>
        <strain evidence="8">USASDec5-558</strain>
    </source>
</reference>
<name>A0A9D1WEB3_9GAMM</name>
<comment type="similarity">
    <text evidence="1">Belongs to the N(4)/N(6)-methyltransferase family.</text>
</comment>
<organism evidence="8 9">
    <name type="scientific">Candidatus Anaerobiospirillum pullistercoris</name>
    <dbReference type="NCBI Taxonomy" id="2838452"/>
    <lineage>
        <taxon>Bacteria</taxon>
        <taxon>Pseudomonadati</taxon>
        <taxon>Pseudomonadota</taxon>
        <taxon>Gammaproteobacteria</taxon>
        <taxon>Aeromonadales</taxon>
        <taxon>Succinivibrionaceae</taxon>
        <taxon>Anaerobiospirillum</taxon>
    </lineage>
</organism>
<dbReference type="GO" id="GO:0032259">
    <property type="term" value="P:methylation"/>
    <property type="evidence" value="ECO:0007669"/>
    <property type="project" value="UniProtKB-KW"/>
</dbReference>
<evidence type="ECO:0000256" key="1">
    <source>
        <dbReference type="ARBA" id="ARBA00006594"/>
    </source>
</evidence>
<dbReference type="SUPFAM" id="SSF53335">
    <property type="entry name" value="S-adenosyl-L-methionine-dependent methyltransferases"/>
    <property type="match status" value="1"/>
</dbReference>
<dbReference type="InterPro" id="IPR002052">
    <property type="entry name" value="DNA_methylase_N6_adenine_CS"/>
</dbReference>
<dbReference type="GO" id="GO:0009007">
    <property type="term" value="F:site-specific DNA-methyltransferase (adenine-specific) activity"/>
    <property type="evidence" value="ECO:0007669"/>
    <property type="project" value="UniProtKB-EC"/>
</dbReference>
<sequence>MPEKIKGKTPENTRLNFEQLAQLFPSCVIETTGVGAVSTDVRPNEDKGRHTINWQALADLIGVPLGDALGSDNRREPFDFSWTGKQKAIRESMGAISKALRPCLTDSKDWDSTGNLYLEGDNLDALKLLQGSYLAKIKMIYIDPPYNTGNDKSFVYNDNFTQSREEYAAEAGLLDEETGARLVTNLSSAPRYHSLWCSMIYTRLLMARSLLRKDGVIFISIDDHEQHHLRDICDEIFGERNFVAQFVWERAFSPKNDAKYVSTSHDYVLMYARDIDSFTIGRLPLSEEAKARYKNPDNDPRGPWAKSDLTVKTYSKACDYPITTPSGRVVYPTKGRCWSVNPQRFEELVQEGRIDFGEDGDKVPSLKRFLAERKREGMTPTTLLLHKMVGHSKEGAQELKALMDGGVFDGPKPVRLIRHLMTLANLDPQGSDIVLDFFSGSATTAEAVMRANAEDGGNRRFILVQFPELCVKDSPAQQAGYHNICEIGKERIRRAATAIASQIDCTKIVQGGGARVLYKSEDAESLIQSSFDADLDQQIKADSINNLGADTKLVANAESASPACSLEDLDLGFRVFKVSSSNFLPSYFQVDTLSQDMLSALEGNIKSDRSDLDLLFECVLDWHLPLSCPFKTVTVAGHQVYDYNDGDLLACFETDVGESFVHALAQRELKPLRVVMRDSCFQDSASKINLSELFKTILPEVQLRVL</sequence>
<dbReference type="EMBL" id="DXEV01000177">
    <property type="protein sequence ID" value="HIX57601.1"/>
    <property type="molecule type" value="Genomic_DNA"/>
</dbReference>
<feature type="domain" description="DNA methylase N-4/N-6" evidence="7">
    <location>
        <begin position="137"/>
        <end position="454"/>
    </location>
</feature>
<keyword evidence="3" id="KW-0489">Methyltransferase</keyword>
<keyword evidence="5" id="KW-0949">S-adenosyl-L-methionine</keyword>
<dbReference type="GO" id="GO:0003677">
    <property type="term" value="F:DNA binding"/>
    <property type="evidence" value="ECO:0007669"/>
    <property type="project" value="InterPro"/>
</dbReference>
<proteinExistence type="inferred from homology"/>
<evidence type="ECO:0000313" key="9">
    <source>
        <dbReference type="Proteomes" id="UP000886829"/>
    </source>
</evidence>
<dbReference type="Pfam" id="PF01555">
    <property type="entry name" value="N6_N4_Mtase"/>
    <property type="match status" value="1"/>
</dbReference>
<evidence type="ECO:0000313" key="8">
    <source>
        <dbReference type="EMBL" id="HIX57601.1"/>
    </source>
</evidence>
<dbReference type="AlphaFoldDB" id="A0A9D1WEB3"/>
<dbReference type="EC" id="2.1.1.72" evidence="2"/>
<accession>A0A9D1WEB3</accession>
<evidence type="ECO:0000259" key="7">
    <source>
        <dbReference type="Pfam" id="PF01555"/>
    </source>
</evidence>
<comment type="catalytic activity">
    <reaction evidence="6">
        <text>a 2'-deoxyadenosine in DNA + S-adenosyl-L-methionine = an N(6)-methyl-2'-deoxyadenosine in DNA + S-adenosyl-L-homocysteine + H(+)</text>
        <dbReference type="Rhea" id="RHEA:15197"/>
        <dbReference type="Rhea" id="RHEA-COMP:12418"/>
        <dbReference type="Rhea" id="RHEA-COMP:12419"/>
        <dbReference type="ChEBI" id="CHEBI:15378"/>
        <dbReference type="ChEBI" id="CHEBI:57856"/>
        <dbReference type="ChEBI" id="CHEBI:59789"/>
        <dbReference type="ChEBI" id="CHEBI:90615"/>
        <dbReference type="ChEBI" id="CHEBI:90616"/>
        <dbReference type="EC" id="2.1.1.72"/>
    </reaction>
</comment>
<protein>
    <recommendedName>
        <fullName evidence="2">site-specific DNA-methyltransferase (adenine-specific)</fullName>
        <ecNumber evidence="2">2.1.1.72</ecNumber>
    </recommendedName>
</protein>
<dbReference type="PROSITE" id="PS00092">
    <property type="entry name" value="N6_MTASE"/>
    <property type="match status" value="1"/>
</dbReference>
<evidence type="ECO:0000256" key="6">
    <source>
        <dbReference type="ARBA" id="ARBA00047942"/>
    </source>
</evidence>
<gene>
    <name evidence="8" type="ORF">H9850_09060</name>
</gene>
<dbReference type="PIRSF" id="PIRSF015855">
    <property type="entry name" value="TypeIII_Mtase_mKpnI"/>
    <property type="match status" value="1"/>
</dbReference>
<evidence type="ECO:0000256" key="2">
    <source>
        <dbReference type="ARBA" id="ARBA00011900"/>
    </source>
</evidence>
<evidence type="ECO:0000256" key="3">
    <source>
        <dbReference type="ARBA" id="ARBA00022603"/>
    </source>
</evidence>
<comment type="caution">
    <text evidence="8">The sequence shown here is derived from an EMBL/GenBank/DDBJ whole genome shotgun (WGS) entry which is preliminary data.</text>
</comment>
<dbReference type="InterPro" id="IPR002941">
    <property type="entry name" value="DNA_methylase_N4/N6"/>
</dbReference>
<dbReference type="InterPro" id="IPR002295">
    <property type="entry name" value="N4/N6-MTase_EcoPI_Mod-like"/>
</dbReference>
<dbReference type="InterPro" id="IPR029063">
    <property type="entry name" value="SAM-dependent_MTases_sf"/>
</dbReference>
<reference evidence="8" key="2">
    <citation type="submission" date="2021-04" db="EMBL/GenBank/DDBJ databases">
        <authorList>
            <person name="Gilroy R."/>
        </authorList>
    </citation>
    <scope>NUCLEOTIDE SEQUENCE</scope>
    <source>
        <strain evidence="8">USASDec5-558</strain>
    </source>
</reference>
<dbReference type="Gene3D" id="3.40.50.150">
    <property type="entry name" value="Vaccinia Virus protein VP39"/>
    <property type="match status" value="1"/>
</dbReference>
<dbReference type="Proteomes" id="UP000886829">
    <property type="component" value="Unassembled WGS sequence"/>
</dbReference>
<evidence type="ECO:0000256" key="5">
    <source>
        <dbReference type="ARBA" id="ARBA00022691"/>
    </source>
</evidence>
<evidence type="ECO:0000256" key="4">
    <source>
        <dbReference type="ARBA" id="ARBA00022679"/>
    </source>
</evidence>
<dbReference type="GO" id="GO:0008170">
    <property type="term" value="F:N-methyltransferase activity"/>
    <property type="evidence" value="ECO:0007669"/>
    <property type="project" value="InterPro"/>
</dbReference>
<keyword evidence="4" id="KW-0808">Transferase</keyword>
<dbReference type="PRINTS" id="PR00506">
    <property type="entry name" value="D21N6MTFRASE"/>
</dbReference>